<keyword evidence="9" id="KW-0472">Membrane</keyword>
<proteinExistence type="predicted"/>
<sequence length="520" mass="55544">MIEAVLLAMVVSAPSEGSVLTGFSTDLTWWVVVWGLAAPTAVALLTPFRPLLATPLAAALWCVCVVVRRDHPDVGLLPSVLALVVAAHLAGARSASTRAALLGLGGVALAAAVVVPVLTADSGTWFVTLAGVLLLGVVPWLAGRHRRQYRELVRAGWDRAEQLEREQRIVAEQARLRERARLAGDMHDLLGHELGLAALRIGALELAPDLDERHREAAGAARRAVTSAADRLAEIVGLLRDRAPEPASGEDVAALVERSRDSGVPVSLSITGDGEHVPPLVRRTAHRVVQESVTNAMKHAPGRPVSVAVRHSADETRVTVTNTGPSPASEPPRPGGGYGLVGLAERVRLVGGVFDAGWRGERFEVNAVLPHPAGTRPGPAVDVPRLSESALRLREARQRVRRSFVVSVTTGVLITLGVISVTIGFMVYDASTSVLRPADFARLRVGQPRAEVEPVLPPRTRVDHPTLPEPARPEGAVCRYYGTREDLFDGQVRLFRVCFRDDRLVAKDVLGAPTVGSTSD</sequence>
<evidence type="ECO:0000313" key="12">
    <source>
        <dbReference type="Proteomes" id="UP001205311"/>
    </source>
</evidence>
<dbReference type="SUPFAM" id="SSF55874">
    <property type="entry name" value="ATPase domain of HSP90 chaperone/DNA topoisomerase II/histidine kinase"/>
    <property type="match status" value="1"/>
</dbReference>
<evidence type="ECO:0000256" key="8">
    <source>
        <dbReference type="ARBA" id="ARBA00023012"/>
    </source>
</evidence>
<dbReference type="PANTHER" id="PTHR24421">
    <property type="entry name" value="NITRATE/NITRITE SENSOR PROTEIN NARX-RELATED"/>
    <property type="match status" value="1"/>
</dbReference>
<feature type="transmembrane region" description="Helical" evidence="9">
    <location>
        <begin position="99"/>
        <end position="118"/>
    </location>
</feature>
<dbReference type="EC" id="2.7.13.3" evidence="2"/>
<keyword evidence="3" id="KW-0597">Phosphoprotein</keyword>
<evidence type="ECO:0000256" key="4">
    <source>
        <dbReference type="ARBA" id="ARBA00022679"/>
    </source>
</evidence>
<dbReference type="RefSeq" id="WP_253671429.1">
    <property type="nucleotide sequence ID" value="NZ_JAMTCP010000028.1"/>
</dbReference>
<evidence type="ECO:0000256" key="3">
    <source>
        <dbReference type="ARBA" id="ARBA00022553"/>
    </source>
</evidence>
<dbReference type="Pfam" id="PF02518">
    <property type="entry name" value="HATPase_c"/>
    <property type="match status" value="1"/>
</dbReference>
<feature type="transmembrane region" description="Helical" evidence="9">
    <location>
        <begin position="404"/>
        <end position="428"/>
    </location>
</feature>
<organism evidence="11 12">
    <name type="scientific">Streptoalloteichus tenebrarius (strain ATCC 17920 / DSM 40477 / JCM 4838 / CBS 697.72 / NBRC 16177 / NCIMB 11028 / NRRL B-12390 / A12253. 1 / ISP 5477)</name>
    <name type="common">Streptomyces tenebrarius</name>
    <dbReference type="NCBI Taxonomy" id="1933"/>
    <lineage>
        <taxon>Bacteria</taxon>
        <taxon>Bacillati</taxon>
        <taxon>Actinomycetota</taxon>
        <taxon>Actinomycetes</taxon>
        <taxon>Pseudonocardiales</taxon>
        <taxon>Pseudonocardiaceae</taxon>
        <taxon>Streptoalloteichus</taxon>
    </lineage>
</organism>
<protein>
    <recommendedName>
        <fullName evidence="2">histidine kinase</fullName>
        <ecNumber evidence="2">2.7.13.3</ecNumber>
    </recommendedName>
</protein>
<keyword evidence="6 11" id="KW-0418">Kinase</keyword>
<name>A0ABT1HYH8_STRSD</name>
<evidence type="ECO:0000256" key="6">
    <source>
        <dbReference type="ARBA" id="ARBA00022777"/>
    </source>
</evidence>
<dbReference type="GO" id="GO:0016301">
    <property type="term" value="F:kinase activity"/>
    <property type="evidence" value="ECO:0007669"/>
    <property type="project" value="UniProtKB-KW"/>
</dbReference>
<evidence type="ECO:0000256" key="5">
    <source>
        <dbReference type="ARBA" id="ARBA00022741"/>
    </source>
</evidence>
<keyword evidence="8" id="KW-0902">Two-component regulatory system</keyword>
<dbReference type="EMBL" id="JAMTCP010000028">
    <property type="protein sequence ID" value="MCP2260582.1"/>
    <property type="molecule type" value="Genomic_DNA"/>
</dbReference>
<evidence type="ECO:0000256" key="7">
    <source>
        <dbReference type="ARBA" id="ARBA00022840"/>
    </source>
</evidence>
<dbReference type="InterPro" id="IPR050482">
    <property type="entry name" value="Sensor_HK_TwoCompSys"/>
</dbReference>
<accession>A0ABT1HYH8</accession>
<gene>
    <name evidence="11" type="ORF">LX15_004300</name>
</gene>
<dbReference type="Gene3D" id="1.20.5.1930">
    <property type="match status" value="1"/>
</dbReference>
<evidence type="ECO:0000256" key="1">
    <source>
        <dbReference type="ARBA" id="ARBA00000085"/>
    </source>
</evidence>
<dbReference type="CDD" id="cd16917">
    <property type="entry name" value="HATPase_UhpB-NarQ-NarX-like"/>
    <property type="match status" value="1"/>
</dbReference>
<keyword evidence="12" id="KW-1185">Reference proteome</keyword>
<keyword evidence="9" id="KW-0812">Transmembrane</keyword>
<dbReference type="Proteomes" id="UP001205311">
    <property type="component" value="Unassembled WGS sequence"/>
</dbReference>
<comment type="catalytic activity">
    <reaction evidence="1">
        <text>ATP + protein L-histidine = ADP + protein N-phospho-L-histidine.</text>
        <dbReference type="EC" id="2.7.13.3"/>
    </reaction>
</comment>
<dbReference type="InterPro" id="IPR003594">
    <property type="entry name" value="HATPase_dom"/>
</dbReference>
<dbReference type="PANTHER" id="PTHR24421:SF10">
    <property type="entry name" value="NITRATE_NITRITE SENSOR PROTEIN NARQ"/>
    <property type="match status" value="1"/>
</dbReference>
<keyword evidence="7" id="KW-0067">ATP-binding</keyword>
<feature type="transmembrane region" description="Helical" evidence="9">
    <location>
        <begin position="124"/>
        <end position="142"/>
    </location>
</feature>
<evidence type="ECO:0000256" key="2">
    <source>
        <dbReference type="ARBA" id="ARBA00012438"/>
    </source>
</evidence>
<dbReference type="SMART" id="SM00387">
    <property type="entry name" value="HATPase_c"/>
    <property type="match status" value="1"/>
</dbReference>
<reference evidence="11 12" key="1">
    <citation type="submission" date="2022-06" db="EMBL/GenBank/DDBJ databases">
        <title>Genomic Encyclopedia of Archaeal and Bacterial Type Strains, Phase II (KMG-II): from individual species to whole genera.</title>
        <authorList>
            <person name="Goeker M."/>
        </authorList>
    </citation>
    <scope>NUCLEOTIDE SEQUENCE [LARGE SCALE GENOMIC DNA]</scope>
    <source>
        <strain evidence="11 12">DSM 40477</strain>
    </source>
</reference>
<keyword evidence="4" id="KW-0808">Transferase</keyword>
<dbReference type="Pfam" id="PF07730">
    <property type="entry name" value="HisKA_3"/>
    <property type="match status" value="1"/>
</dbReference>
<keyword evidence="9" id="KW-1133">Transmembrane helix</keyword>
<feature type="transmembrane region" description="Helical" evidence="9">
    <location>
        <begin position="27"/>
        <end position="44"/>
    </location>
</feature>
<evidence type="ECO:0000313" key="11">
    <source>
        <dbReference type="EMBL" id="MCP2260582.1"/>
    </source>
</evidence>
<feature type="domain" description="Histidine kinase/HSP90-like ATPase" evidence="10">
    <location>
        <begin position="280"/>
        <end position="373"/>
    </location>
</feature>
<dbReference type="Gene3D" id="3.30.565.10">
    <property type="entry name" value="Histidine kinase-like ATPase, C-terminal domain"/>
    <property type="match status" value="1"/>
</dbReference>
<dbReference type="InterPro" id="IPR011712">
    <property type="entry name" value="Sig_transdc_His_kin_sub3_dim/P"/>
</dbReference>
<evidence type="ECO:0000256" key="9">
    <source>
        <dbReference type="SAM" id="Phobius"/>
    </source>
</evidence>
<dbReference type="InterPro" id="IPR036890">
    <property type="entry name" value="HATPase_C_sf"/>
</dbReference>
<keyword evidence="5" id="KW-0547">Nucleotide-binding</keyword>
<evidence type="ECO:0000259" key="10">
    <source>
        <dbReference type="SMART" id="SM00387"/>
    </source>
</evidence>
<comment type="caution">
    <text evidence="11">The sequence shown here is derived from an EMBL/GenBank/DDBJ whole genome shotgun (WGS) entry which is preliminary data.</text>
</comment>
<feature type="transmembrane region" description="Helical" evidence="9">
    <location>
        <begin position="74"/>
        <end position="92"/>
    </location>
</feature>